<evidence type="ECO:0000313" key="2">
    <source>
        <dbReference type="EMBL" id="SIN96333.1"/>
    </source>
</evidence>
<accession>A0A1N6FM09</accession>
<feature type="chain" id="PRO_5012297386" evidence="1">
    <location>
        <begin position="21"/>
        <end position="547"/>
    </location>
</feature>
<gene>
    <name evidence="2" type="ORF">SAMN04488055_2296</name>
</gene>
<sequence>MKKLYLFFSLLLLTELSAHAQLQFYYDIPGGPAEVLDFKGNRLLFWRDGAYHIHQLNTPDIIDIPLNSPPAFAEKQIKRGWLTDSGAFITTASTIAGMVALYEWRGNALTEIEKQATSVEVGGNYALFTSWGYFYHKRPGEEVVRVSTNPGTFAVSPEGWYLYSINDTLYKYQNGSTTAFATGETTAERFLYVEIDQQQVLYMMEKAQQSPTLYLYNGITTDTVAILRGVHQQVFPKRQYHLNNGHVAFVSVDRQGIWPYSVAETNVYVRGADGGRRLGFQQIGARNVAYVYPEIWGVNDAGGLLVRKNDYMWQNGFHYTALDSASRHLIPIVWNGGLIPGIFYNHANWFASYADSLYRLFPASLKPVVTISANRNIINNNNDTVIISAHANAPGLFTFARDAAFTDLFRPESADSVLKLHPAALGKRENDIYVKLRIGDSTATDNIRILKTSLSGIPGKDFENKSAIIVYPNPFTTQFVVEGLEAAKRYKLTLHALNGTVLYTTFANGLHRFTVVPDVTLRKGIYFLEVFDLSTQKISGGSILLKM</sequence>
<keyword evidence="3" id="KW-1185">Reference proteome</keyword>
<dbReference type="NCBIfam" id="TIGR04183">
    <property type="entry name" value="Por_Secre_tail"/>
    <property type="match status" value="1"/>
</dbReference>
<evidence type="ECO:0000256" key="1">
    <source>
        <dbReference type="SAM" id="SignalP"/>
    </source>
</evidence>
<dbReference type="OrthoDB" id="9805017at2"/>
<proteinExistence type="predicted"/>
<dbReference type="STRING" id="536979.SAMN04488055_2296"/>
<dbReference type="AlphaFoldDB" id="A0A1N6FM09"/>
<feature type="signal peptide" evidence="1">
    <location>
        <begin position="1"/>
        <end position="20"/>
    </location>
</feature>
<protein>
    <submittedName>
        <fullName evidence="2">Por secretion system C-terminal sorting domain-containing protein</fullName>
    </submittedName>
</protein>
<dbReference type="EMBL" id="FSRA01000001">
    <property type="protein sequence ID" value="SIN96333.1"/>
    <property type="molecule type" value="Genomic_DNA"/>
</dbReference>
<keyword evidence="1" id="KW-0732">Signal</keyword>
<dbReference type="Proteomes" id="UP000185003">
    <property type="component" value="Unassembled WGS sequence"/>
</dbReference>
<name>A0A1N6FM09_9BACT</name>
<dbReference type="InterPro" id="IPR026444">
    <property type="entry name" value="Secre_tail"/>
</dbReference>
<dbReference type="SUPFAM" id="SSF82171">
    <property type="entry name" value="DPP6 N-terminal domain-like"/>
    <property type="match status" value="1"/>
</dbReference>
<dbReference type="RefSeq" id="WP_074239357.1">
    <property type="nucleotide sequence ID" value="NZ_FSRA01000001.1"/>
</dbReference>
<organism evidence="2 3">
    <name type="scientific">Chitinophaga niabensis</name>
    <dbReference type="NCBI Taxonomy" id="536979"/>
    <lineage>
        <taxon>Bacteria</taxon>
        <taxon>Pseudomonadati</taxon>
        <taxon>Bacteroidota</taxon>
        <taxon>Chitinophagia</taxon>
        <taxon>Chitinophagales</taxon>
        <taxon>Chitinophagaceae</taxon>
        <taxon>Chitinophaga</taxon>
    </lineage>
</organism>
<evidence type="ECO:0000313" key="3">
    <source>
        <dbReference type="Proteomes" id="UP000185003"/>
    </source>
</evidence>
<reference evidence="2 3" key="1">
    <citation type="submission" date="2016-11" db="EMBL/GenBank/DDBJ databases">
        <authorList>
            <person name="Jaros S."/>
            <person name="Januszkiewicz K."/>
            <person name="Wedrychowicz H."/>
        </authorList>
    </citation>
    <scope>NUCLEOTIDE SEQUENCE [LARGE SCALE GENOMIC DNA]</scope>
    <source>
        <strain evidence="2 3">DSM 24787</strain>
    </source>
</reference>